<sequence>MSAASVRSATGLSARTAVSGPRLRSRVVQTPTSRSRRAVNPVALFTGLVQGTAEVVSFANVGDFARLKLRFPPNTLDGILIGASVACNGTCLTVVETDGDCACFDLIVETLRATNLGELEPGSLVNYERSARVGDEIGGHNVSGHVSTKATIVEQEDTDNNRKVVFELDPKWSKYILPKGFVAVDGCSLTVGETSPGRFNVWLIPETIRQTVFKNKGVGSTVNIEIESQTQTIVDTIERVLEERGLGAKPRRADTSESSSNAASKIYQKKPAAVSDGYKDPMDALCDEDPSADECKVFD</sequence>
<evidence type="ECO:0000256" key="2">
    <source>
        <dbReference type="ARBA" id="ARBA00022737"/>
    </source>
</evidence>
<evidence type="ECO:0000256" key="4">
    <source>
        <dbReference type="SAM" id="MobiDB-lite"/>
    </source>
</evidence>
<dbReference type="Gene3D" id="2.40.30.20">
    <property type="match status" value="2"/>
</dbReference>
<feature type="domain" description="Lumazine-binding" evidence="5">
    <location>
        <begin position="141"/>
        <end position="237"/>
    </location>
</feature>
<evidence type="ECO:0000259" key="5">
    <source>
        <dbReference type="PROSITE" id="PS51177"/>
    </source>
</evidence>
<feature type="compositionally biased region" description="Basic and acidic residues" evidence="4">
    <location>
        <begin position="245"/>
        <end position="255"/>
    </location>
</feature>
<keyword evidence="7" id="KW-1185">Reference proteome</keyword>
<dbReference type="InterPro" id="IPR023366">
    <property type="entry name" value="ATP_synth_asu-like_sf"/>
</dbReference>
<dbReference type="eggNOG" id="KOG3310">
    <property type="taxonomic scope" value="Eukaryota"/>
</dbReference>
<dbReference type="GO" id="GO:0004746">
    <property type="term" value="F:riboflavin synthase activity"/>
    <property type="evidence" value="ECO:0007669"/>
    <property type="project" value="TreeGrafter"/>
</dbReference>
<dbReference type="InterPro" id="IPR001783">
    <property type="entry name" value="Lumazine-bd"/>
</dbReference>
<dbReference type="Proteomes" id="UP000002009">
    <property type="component" value="Chromosome 2"/>
</dbReference>
<accession>C1DYE0</accession>
<dbReference type="EMBL" id="CP001323">
    <property type="protein sequence ID" value="ACO61409.1"/>
    <property type="molecule type" value="Genomic_DNA"/>
</dbReference>
<dbReference type="NCBIfam" id="TIGR00187">
    <property type="entry name" value="ribE"/>
    <property type="match status" value="1"/>
</dbReference>
<dbReference type="InterPro" id="IPR017938">
    <property type="entry name" value="Riboflavin_synthase-like_b-brl"/>
</dbReference>
<evidence type="ECO:0000256" key="1">
    <source>
        <dbReference type="ARBA" id="ARBA00022679"/>
    </source>
</evidence>
<organism evidence="6 7">
    <name type="scientific">Micromonas commoda (strain RCC299 / NOUM17 / CCMP2709)</name>
    <name type="common">Picoplanktonic green alga</name>
    <dbReference type="NCBI Taxonomy" id="296587"/>
    <lineage>
        <taxon>Eukaryota</taxon>
        <taxon>Viridiplantae</taxon>
        <taxon>Chlorophyta</taxon>
        <taxon>Mamiellophyceae</taxon>
        <taxon>Mamiellales</taxon>
        <taxon>Mamiellaceae</taxon>
        <taxon>Micromonas</taxon>
    </lineage>
</organism>
<dbReference type="InParanoid" id="C1DYE0"/>
<evidence type="ECO:0000313" key="6">
    <source>
        <dbReference type="EMBL" id="ACO61409.1"/>
    </source>
</evidence>
<feature type="domain" description="Lumazine-binding" evidence="5">
    <location>
        <begin position="44"/>
        <end position="140"/>
    </location>
</feature>
<dbReference type="PANTHER" id="PTHR21098">
    <property type="entry name" value="RIBOFLAVIN SYNTHASE ALPHA CHAIN"/>
    <property type="match status" value="1"/>
</dbReference>
<gene>
    <name evidence="6" type="ORF">MICPUN_55974</name>
</gene>
<evidence type="ECO:0000313" key="7">
    <source>
        <dbReference type="Proteomes" id="UP000002009"/>
    </source>
</evidence>
<dbReference type="CDD" id="cd00402">
    <property type="entry name" value="Riboflavin_synthase_like"/>
    <property type="match status" value="1"/>
</dbReference>
<dbReference type="FunCoup" id="C1DYE0">
    <property type="interactions" value="425"/>
</dbReference>
<dbReference type="OrthoDB" id="10258924at2759"/>
<dbReference type="STRING" id="296587.C1DYE0"/>
<dbReference type="GeneID" id="8240867"/>
<feature type="repeat" description="Lumazine-binding" evidence="3">
    <location>
        <begin position="44"/>
        <end position="140"/>
    </location>
</feature>
<feature type="repeat" description="Lumazine-binding" evidence="3">
    <location>
        <begin position="141"/>
        <end position="237"/>
    </location>
</feature>
<reference evidence="6 7" key="1">
    <citation type="journal article" date="2009" name="Science">
        <title>Green evolution and dynamic adaptations revealed by genomes of the marine picoeukaryotes Micromonas.</title>
        <authorList>
            <person name="Worden A.Z."/>
            <person name="Lee J.H."/>
            <person name="Mock T."/>
            <person name="Rouze P."/>
            <person name="Simmons M.P."/>
            <person name="Aerts A.L."/>
            <person name="Allen A.E."/>
            <person name="Cuvelier M.L."/>
            <person name="Derelle E."/>
            <person name="Everett M.V."/>
            <person name="Foulon E."/>
            <person name="Grimwood J."/>
            <person name="Gundlach H."/>
            <person name="Henrissat B."/>
            <person name="Napoli C."/>
            <person name="McDonald S.M."/>
            <person name="Parker M.S."/>
            <person name="Rombauts S."/>
            <person name="Salamov A."/>
            <person name="Von Dassow P."/>
            <person name="Badger J.H."/>
            <person name="Coutinho P.M."/>
            <person name="Demir E."/>
            <person name="Dubchak I."/>
            <person name="Gentemann C."/>
            <person name="Eikrem W."/>
            <person name="Gready J.E."/>
            <person name="John U."/>
            <person name="Lanier W."/>
            <person name="Lindquist E.A."/>
            <person name="Lucas S."/>
            <person name="Mayer K.F."/>
            <person name="Moreau H."/>
            <person name="Not F."/>
            <person name="Otillar R."/>
            <person name="Panaud O."/>
            <person name="Pangilinan J."/>
            <person name="Paulsen I."/>
            <person name="Piegu B."/>
            <person name="Poliakov A."/>
            <person name="Robbens S."/>
            <person name="Schmutz J."/>
            <person name="Toulza E."/>
            <person name="Wyss T."/>
            <person name="Zelensky A."/>
            <person name="Zhou K."/>
            <person name="Armbrust E.V."/>
            <person name="Bhattacharya D."/>
            <person name="Goodenough U.W."/>
            <person name="Van de Peer Y."/>
            <person name="Grigoriev I.V."/>
        </authorList>
    </citation>
    <scope>NUCLEOTIDE SEQUENCE [LARGE SCALE GENOMIC DNA]</scope>
    <source>
        <strain evidence="7">RCC299 / NOUM17</strain>
    </source>
</reference>
<dbReference type="RefSeq" id="XP_002500151.1">
    <property type="nucleotide sequence ID" value="XM_002500105.1"/>
</dbReference>
<feature type="region of interest" description="Disordered" evidence="4">
    <location>
        <begin position="245"/>
        <end position="299"/>
    </location>
</feature>
<dbReference type="AlphaFoldDB" id="C1DYE0"/>
<protein>
    <submittedName>
        <fullName evidence="6">Riboflavin synthetase</fullName>
    </submittedName>
</protein>
<dbReference type="FunFam" id="2.40.30.20:FF:000003">
    <property type="entry name" value="Riboflavin synthase, alpha subunit"/>
    <property type="match status" value="1"/>
</dbReference>
<evidence type="ECO:0000256" key="3">
    <source>
        <dbReference type="PROSITE-ProRule" id="PRU00524"/>
    </source>
</evidence>
<dbReference type="GO" id="GO:0009231">
    <property type="term" value="P:riboflavin biosynthetic process"/>
    <property type="evidence" value="ECO:0007669"/>
    <property type="project" value="TreeGrafter"/>
</dbReference>
<dbReference type="NCBIfam" id="NF009566">
    <property type="entry name" value="PRK13020.1"/>
    <property type="match status" value="1"/>
</dbReference>
<dbReference type="OMA" id="IGGHAMS"/>
<dbReference type="PANTHER" id="PTHR21098:SF0">
    <property type="entry name" value="RIBOFLAVIN SYNTHASE"/>
    <property type="match status" value="1"/>
</dbReference>
<dbReference type="PROSITE" id="PS51177">
    <property type="entry name" value="LUMAZINE_BIND"/>
    <property type="match status" value="2"/>
</dbReference>
<dbReference type="InterPro" id="IPR026017">
    <property type="entry name" value="Lumazine-bd_dom"/>
</dbReference>
<dbReference type="NCBIfam" id="NF006767">
    <property type="entry name" value="PRK09289.1"/>
    <property type="match status" value="1"/>
</dbReference>
<keyword evidence="1" id="KW-0808">Transferase</keyword>
<keyword evidence="2" id="KW-0677">Repeat</keyword>
<dbReference type="SUPFAM" id="SSF63380">
    <property type="entry name" value="Riboflavin synthase domain-like"/>
    <property type="match status" value="2"/>
</dbReference>
<dbReference type="KEGG" id="mis:MICPUN_55974"/>
<name>C1DYE0_MICCC</name>
<dbReference type="Pfam" id="PF00677">
    <property type="entry name" value="Lum_binding"/>
    <property type="match status" value="2"/>
</dbReference>
<proteinExistence type="predicted"/>